<comment type="function">
    <text evidence="2">Catalyzes the formation of N(7)-methylguanine at position 46 (m7G46) in tRNA.</text>
</comment>
<dbReference type="PROSITE" id="PS51625">
    <property type="entry name" value="SAM_MT_TRMB"/>
    <property type="match status" value="1"/>
</dbReference>
<comment type="caution">
    <text evidence="8">The sequence shown here is derived from an EMBL/GenBank/DDBJ whole genome shotgun (WGS) entry which is preliminary data.</text>
</comment>
<dbReference type="SUPFAM" id="SSF53335">
    <property type="entry name" value="S-adenosyl-L-methionine-dependent methyltransferases"/>
    <property type="match status" value="1"/>
</dbReference>
<dbReference type="GO" id="GO:0043527">
    <property type="term" value="C:tRNA methyltransferase complex"/>
    <property type="evidence" value="ECO:0007669"/>
    <property type="project" value="TreeGrafter"/>
</dbReference>
<name>A0A6B1DRB4_9CHLR</name>
<proteinExistence type="predicted"/>
<keyword evidence="6" id="KW-0949">S-adenosyl-L-methionine</keyword>
<evidence type="ECO:0000256" key="4">
    <source>
        <dbReference type="ARBA" id="ARBA00022603"/>
    </source>
</evidence>
<dbReference type="InterPro" id="IPR029063">
    <property type="entry name" value="SAM-dependent_MTases_sf"/>
</dbReference>
<dbReference type="Pfam" id="PF02390">
    <property type="entry name" value="Methyltransf_4"/>
    <property type="match status" value="1"/>
</dbReference>
<dbReference type="AlphaFoldDB" id="A0A6B1DRB4"/>
<evidence type="ECO:0000256" key="1">
    <source>
        <dbReference type="ARBA" id="ARBA00000142"/>
    </source>
</evidence>
<evidence type="ECO:0000256" key="6">
    <source>
        <dbReference type="ARBA" id="ARBA00022691"/>
    </source>
</evidence>
<dbReference type="PANTHER" id="PTHR23417">
    <property type="entry name" value="3-DEOXY-D-MANNO-OCTULOSONIC-ACID TRANSFERASE/TRNA GUANINE-N 7 - -METHYLTRANSFERASE"/>
    <property type="match status" value="1"/>
</dbReference>
<gene>
    <name evidence="8" type="ORF">F4Y08_05320</name>
</gene>
<dbReference type="GO" id="GO:0008176">
    <property type="term" value="F:tRNA (guanine(46)-N7)-methyltransferase activity"/>
    <property type="evidence" value="ECO:0007669"/>
    <property type="project" value="UniProtKB-EC"/>
</dbReference>
<organism evidence="8">
    <name type="scientific">Caldilineaceae bacterium SB0662_bin_9</name>
    <dbReference type="NCBI Taxonomy" id="2605258"/>
    <lineage>
        <taxon>Bacteria</taxon>
        <taxon>Bacillati</taxon>
        <taxon>Chloroflexota</taxon>
        <taxon>Caldilineae</taxon>
        <taxon>Caldilineales</taxon>
        <taxon>Caldilineaceae</taxon>
    </lineage>
</organism>
<evidence type="ECO:0000256" key="5">
    <source>
        <dbReference type="ARBA" id="ARBA00022679"/>
    </source>
</evidence>
<dbReference type="InterPro" id="IPR003358">
    <property type="entry name" value="tRNA_(Gua-N-7)_MeTrfase_Trmb"/>
</dbReference>
<reference evidence="8" key="1">
    <citation type="submission" date="2019-09" db="EMBL/GenBank/DDBJ databases">
        <title>Characterisation of the sponge microbiome using genome-centric metagenomics.</title>
        <authorList>
            <person name="Engelberts J.P."/>
            <person name="Robbins S.J."/>
            <person name="De Goeij J.M."/>
            <person name="Aranda M."/>
            <person name="Bell S.C."/>
            <person name="Webster N.S."/>
        </authorList>
    </citation>
    <scope>NUCLEOTIDE SEQUENCE</scope>
    <source>
        <strain evidence="8">SB0662_bin_9</strain>
    </source>
</reference>
<dbReference type="Gene3D" id="3.40.50.150">
    <property type="entry name" value="Vaccinia Virus protein VP39"/>
    <property type="match status" value="1"/>
</dbReference>
<dbReference type="EMBL" id="VXPY01000035">
    <property type="protein sequence ID" value="MYD89747.1"/>
    <property type="molecule type" value="Genomic_DNA"/>
</dbReference>
<comment type="catalytic activity">
    <reaction evidence="1">
        <text>guanosine(46) in tRNA + S-adenosyl-L-methionine = N(7)-methylguanosine(46) in tRNA + S-adenosyl-L-homocysteine</text>
        <dbReference type="Rhea" id="RHEA:42708"/>
        <dbReference type="Rhea" id="RHEA-COMP:10188"/>
        <dbReference type="Rhea" id="RHEA-COMP:10189"/>
        <dbReference type="ChEBI" id="CHEBI:57856"/>
        <dbReference type="ChEBI" id="CHEBI:59789"/>
        <dbReference type="ChEBI" id="CHEBI:74269"/>
        <dbReference type="ChEBI" id="CHEBI:74480"/>
        <dbReference type="EC" id="2.1.1.33"/>
    </reaction>
</comment>
<keyword evidence="4" id="KW-0489">Methyltransferase</keyword>
<sequence>MLDTPESKAAAQFLESRGAARAIELEIGPARADFILNRARHEPDTLFLGVEVLTAAVRRALMRVARQKLANVWFCDDDVRFALPRLCTRRSLAAVHVLFPDPWWKRRHQHRRLMSPPFLSMLAEHMAPGSLLHVRSDVPEFMAWTGWLVEQSPDFQPPDRSLACRLQPYQPTHRELWCRSHGLPISVLCCLRA</sequence>
<evidence type="ECO:0000313" key="8">
    <source>
        <dbReference type="EMBL" id="MYD89747.1"/>
    </source>
</evidence>
<dbReference type="PANTHER" id="PTHR23417:SF14">
    <property type="entry name" value="PENTACOTRIPEPTIDE-REPEAT REGION OF PRORP DOMAIN-CONTAINING PROTEIN"/>
    <property type="match status" value="1"/>
</dbReference>
<accession>A0A6B1DRB4</accession>
<evidence type="ECO:0000256" key="3">
    <source>
        <dbReference type="ARBA" id="ARBA00011977"/>
    </source>
</evidence>
<dbReference type="EC" id="2.1.1.33" evidence="3"/>
<keyword evidence="7" id="KW-0819">tRNA processing</keyword>
<evidence type="ECO:0000256" key="2">
    <source>
        <dbReference type="ARBA" id="ARBA00003015"/>
    </source>
</evidence>
<evidence type="ECO:0000256" key="7">
    <source>
        <dbReference type="ARBA" id="ARBA00022694"/>
    </source>
</evidence>
<protein>
    <recommendedName>
        <fullName evidence="3">tRNA (guanine(46)-N(7))-methyltransferase</fullName>
        <ecNumber evidence="3">2.1.1.33</ecNumber>
    </recommendedName>
</protein>
<keyword evidence="5" id="KW-0808">Transferase</keyword>